<keyword evidence="2 5" id="KW-0812">Transmembrane</keyword>
<evidence type="ECO:0000256" key="1">
    <source>
        <dbReference type="ARBA" id="ARBA00004141"/>
    </source>
</evidence>
<comment type="caution">
    <text evidence="7">The sequence shown here is derived from an EMBL/GenBank/DDBJ whole genome shotgun (WGS) entry which is preliminary data.</text>
</comment>
<evidence type="ECO:0000256" key="4">
    <source>
        <dbReference type="ARBA" id="ARBA00023136"/>
    </source>
</evidence>
<feature type="transmembrane region" description="Helical" evidence="5">
    <location>
        <begin position="67"/>
        <end position="91"/>
    </location>
</feature>
<feature type="domain" description="O-antigen ligase-related" evidence="6">
    <location>
        <begin position="10"/>
        <end position="84"/>
    </location>
</feature>
<dbReference type="EMBL" id="BARV01032917">
    <property type="protein sequence ID" value="GAI39446.1"/>
    <property type="molecule type" value="Genomic_DNA"/>
</dbReference>
<organism evidence="7">
    <name type="scientific">marine sediment metagenome</name>
    <dbReference type="NCBI Taxonomy" id="412755"/>
    <lineage>
        <taxon>unclassified sequences</taxon>
        <taxon>metagenomes</taxon>
        <taxon>ecological metagenomes</taxon>
    </lineage>
</organism>
<accession>X1PAG0</accession>
<dbReference type="Pfam" id="PF04932">
    <property type="entry name" value="Wzy_C"/>
    <property type="match status" value="1"/>
</dbReference>
<evidence type="ECO:0000313" key="7">
    <source>
        <dbReference type="EMBL" id="GAI39446.1"/>
    </source>
</evidence>
<keyword evidence="3 5" id="KW-1133">Transmembrane helix</keyword>
<name>X1PAG0_9ZZZZ</name>
<gene>
    <name evidence="7" type="ORF">S06H3_51825</name>
</gene>
<dbReference type="InterPro" id="IPR051533">
    <property type="entry name" value="WaaL-like"/>
</dbReference>
<dbReference type="InterPro" id="IPR007016">
    <property type="entry name" value="O-antigen_ligase-rel_domated"/>
</dbReference>
<evidence type="ECO:0000256" key="3">
    <source>
        <dbReference type="ARBA" id="ARBA00022989"/>
    </source>
</evidence>
<reference evidence="7" key="1">
    <citation type="journal article" date="2014" name="Front. Microbiol.">
        <title>High frequency of phylogenetically diverse reductive dehalogenase-homologous genes in deep subseafloor sedimentary metagenomes.</title>
        <authorList>
            <person name="Kawai M."/>
            <person name="Futagami T."/>
            <person name="Toyoda A."/>
            <person name="Takaki Y."/>
            <person name="Nishi S."/>
            <person name="Hori S."/>
            <person name="Arai W."/>
            <person name="Tsubouchi T."/>
            <person name="Morono Y."/>
            <person name="Uchiyama I."/>
            <person name="Ito T."/>
            <person name="Fujiyama A."/>
            <person name="Inagaki F."/>
            <person name="Takami H."/>
        </authorList>
    </citation>
    <scope>NUCLEOTIDE SEQUENCE</scope>
    <source>
        <strain evidence="7">Expedition CK06-06</strain>
    </source>
</reference>
<keyword evidence="4 5" id="KW-0472">Membrane</keyword>
<dbReference type="AlphaFoldDB" id="X1PAG0"/>
<evidence type="ECO:0000256" key="2">
    <source>
        <dbReference type="ARBA" id="ARBA00022692"/>
    </source>
</evidence>
<dbReference type="PANTHER" id="PTHR37422:SF17">
    <property type="entry name" value="O-ANTIGEN LIGASE"/>
    <property type="match status" value="1"/>
</dbReference>
<dbReference type="PANTHER" id="PTHR37422">
    <property type="entry name" value="TEICHURONIC ACID BIOSYNTHESIS PROTEIN TUAE"/>
    <property type="match status" value="1"/>
</dbReference>
<evidence type="ECO:0000259" key="6">
    <source>
        <dbReference type="Pfam" id="PF04932"/>
    </source>
</evidence>
<sequence>VTIPNLGATHGGSGRINIWRVGWEMVKANPVIGVGLQNFPARFEQYTEAAGLSGAYGIYPGRDPHNIFLAVWAELGIIGLTIFAGFLWHIFKKLYYYRFNSSGVLGLLLFFFLVIFGLSGTLLYKKPFWIGLSLATVIPIVAQNERD</sequence>
<comment type="subcellular location">
    <subcellularLocation>
        <location evidence="1">Membrane</location>
        <topology evidence="1">Multi-pass membrane protein</topology>
    </subcellularLocation>
</comment>
<feature type="non-terminal residue" evidence="7">
    <location>
        <position position="1"/>
    </location>
</feature>
<proteinExistence type="predicted"/>
<protein>
    <recommendedName>
        <fullName evidence="6">O-antigen ligase-related domain-containing protein</fullName>
    </recommendedName>
</protein>
<feature type="transmembrane region" description="Helical" evidence="5">
    <location>
        <begin position="103"/>
        <end position="124"/>
    </location>
</feature>
<evidence type="ECO:0000256" key="5">
    <source>
        <dbReference type="SAM" id="Phobius"/>
    </source>
</evidence>
<dbReference type="GO" id="GO:0016020">
    <property type="term" value="C:membrane"/>
    <property type="evidence" value="ECO:0007669"/>
    <property type="project" value="UniProtKB-SubCell"/>
</dbReference>